<reference evidence="11 12" key="1">
    <citation type="submission" date="2018-10" db="EMBL/GenBank/DDBJ databases">
        <authorList>
            <consortium name="Pathogen Informatics"/>
        </authorList>
    </citation>
    <scope>NUCLEOTIDE SEQUENCE [LARGE SCALE GENOMIC DNA]</scope>
</reference>
<dbReference type="GO" id="GO:0046540">
    <property type="term" value="C:U4/U6 x U5 tri-snRNP complex"/>
    <property type="evidence" value="ECO:0007669"/>
    <property type="project" value="TreeGrafter"/>
</dbReference>
<evidence type="ECO:0000256" key="5">
    <source>
        <dbReference type="ARBA" id="ARBA00022728"/>
    </source>
</evidence>
<dbReference type="Pfam" id="PF08799">
    <property type="entry name" value="PRP4"/>
    <property type="match status" value="1"/>
</dbReference>
<gene>
    <name evidence="11" type="ORF">EVEC_LOCUS12079</name>
</gene>
<keyword evidence="4" id="KW-0507">mRNA processing</keyword>
<protein>
    <recommendedName>
        <fullName evidence="3">Pre-mRNA-splicing factor 18</fullName>
    </recommendedName>
    <alternativeName>
        <fullName evidence="8">PRP18 homolog</fullName>
    </alternativeName>
</protein>
<feature type="domain" description="Pre-mRNA processing factor 4 (PRP4)-like" evidence="10">
    <location>
        <begin position="81"/>
        <end position="131"/>
    </location>
</feature>
<sequence length="350" mass="40649">MSRLFFFSVFFLSISLLSLVLEPGKKFFKRSELIKKQNNMYHERYAENNYRNPSKTVIQPTEGPSKEVEEERVIVDESDDMSRTEVVRRLRSRSQPITLFGETEKESRARLRRLEIEQPDMKEGWKNDLISAMKEVDHELVEEVVKGQVDDAGKHDVDMPDDEDLSWERIEENACLLGVDDNPNRDCDILNQFFSYILKRWGRALNSRDELTKRSPEGKAAATKHKQTMEHLRPLQNMLQKHTVNADIREHLIKICRLIVIDRDYIKANNAYMEMAIGNAPWPVGVTRSGLHQRPGSAKAYVSNIAHVLNDETQRKYIQAFKRLMTLCQKYFPTDPSKCVEYVKGNDASV</sequence>
<keyword evidence="5" id="KW-0747">Spliceosome</keyword>
<dbReference type="InterPro" id="IPR004098">
    <property type="entry name" value="Prp18"/>
</dbReference>
<dbReference type="PANTHER" id="PTHR13007:SF19">
    <property type="entry name" value="PRE-MRNA-SPLICING FACTOR 18"/>
    <property type="match status" value="1"/>
</dbReference>
<evidence type="ECO:0000256" key="4">
    <source>
        <dbReference type="ARBA" id="ARBA00022664"/>
    </source>
</evidence>
<dbReference type="InterPro" id="IPR036285">
    <property type="entry name" value="PRP4-like_sf"/>
</dbReference>
<dbReference type="FunFam" id="1.20.940.10:FF:000013">
    <property type="entry name" value="Pre-mRNA-splicing factor 18"/>
    <property type="match status" value="1"/>
</dbReference>
<dbReference type="SUPFAM" id="SSF47938">
    <property type="entry name" value="Functional domain of the splicing factor Prp18"/>
    <property type="match status" value="1"/>
</dbReference>
<dbReference type="STRING" id="51028.A0A3P6IRG4"/>
<evidence type="ECO:0000256" key="8">
    <source>
        <dbReference type="ARBA" id="ARBA00031388"/>
    </source>
</evidence>
<feature type="signal peptide" evidence="9">
    <location>
        <begin position="1"/>
        <end position="20"/>
    </location>
</feature>
<dbReference type="Proteomes" id="UP000274131">
    <property type="component" value="Unassembled WGS sequence"/>
</dbReference>
<dbReference type="InterPro" id="IPR014906">
    <property type="entry name" value="PRP4-like"/>
</dbReference>
<dbReference type="Pfam" id="PF02840">
    <property type="entry name" value="Prp18"/>
    <property type="match status" value="1"/>
</dbReference>
<organism evidence="11 12">
    <name type="scientific">Enterobius vermicularis</name>
    <name type="common">Human pinworm</name>
    <dbReference type="NCBI Taxonomy" id="51028"/>
    <lineage>
        <taxon>Eukaryota</taxon>
        <taxon>Metazoa</taxon>
        <taxon>Ecdysozoa</taxon>
        <taxon>Nematoda</taxon>
        <taxon>Chromadorea</taxon>
        <taxon>Rhabditida</taxon>
        <taxon>Spirurina</taxon>
        <taxon>Oxyuridomorpha</taxon>
        <taxon>Oxyuroidea</taxon>
        <taxon>Oxyuridae</taxon>
        <taxon>Enterobius</taxon>
    </lineage>
</organism>
<dbReference type="EMBL" id="UXUI01013406">
    <property type="protein sequence ID" value="VDD97328.1"/>
    <property type="molecule type" value="Genomic_DNA"/>
</dbReference>
<dbReference type="OrthoDB" id="6921389at2759"/>
<dbReference type="SUPFAM" id="SSF158230">
    <property type="entry name" value="PRP4-like"/>
    <property type="match status" value="1"/>
</dbReference>
<dbReference type="InterPro" id="IPR039979">
    <property type="entry name" value="PRPF18"/>
</dbReference>
<evidence type="ECO:0000256" key="2">
    <source>
        <dbReference type="ARBA" id="ARBA00008137"/>
    </source>
</evidence>
<evidence type="ECO:0000256" key="3">
    <source>
        <dbReference type="ARBA" id="ARBA00018242"/>
    </source>
</evidence>
<comment type="subcellular location">
    <subcellularLocation>
        <location evidence="1">Nucleus</location>
    </subcellularLocation>
</comment>
<evidence type="ECO:0000256" key="1">
    <source>
        <dbReference type="ARBA" id="ARBA00004123"/>
    </source>
</evidence>
<evidence type="ECO:0000256" key="7">
    <source>
        <dbReference type="ARBA" id="ARBA00023242"/>
    </source>
</evidence>
<keyword evidence="9" id="KW-0732">Signal</keyword>
<dbReference type="GO" id="GO:0071021">
    <property type="term" value="C:U2-type post-spliceosomal complex"/>
    <property type="evidence" value="ECO:0007669"/>
    <property type="project" value="TreeGrafter"/>
</dbReference>
<evidence type="ECO:0000259" key="10">
    <source>
        <dbReference type="SMART" id="SM00500"/>
    </source>
</evidence>
<name>A0A3P6IRG4_ENTVE</name>
<comment type="similarity">
    <text evidence="2">Belongs to the PRP18 family.</text>
</comment>
<dbReference type="Gene3D" id="4.10.280.110">
    <property type="entry name" value="Pre-mRNA processing factor 4 domain"/>
    <property type="match status" value="1"/>
</dbReference>
<dbReference type="AlphaFoldDB" id="A0A3P6IRG4"/>
<keyword evidence="6" id="KW-0508">mRNA splicing</keyword>
<keyword evidence="7" id="KW-0539">Nucleus</keyword>
<evidence type="ECO:0000313" key="11">
    <source>
        <dbReference type="EMBL" id="VDD97328.1"/>
    </source>
</evidence>
<dbReference type="PANTHER" id="PTHR13007">
    <property type="entry name" value="PRE-MRNA SPLICING FACTOR-RELATED"/>
    <property type="match status" value="1"/>
</dbReference>
<dbReference type="SMART" id="SM00500">
    <property type="entry name" value="SFM"/>
    <property type="match status" value="1"/>
</dbReference>
<dbReference type="GO" id="GO:0000350">
    <property type="term" value="P:generation of catalytic spliceosome for second transesterification step"/>
    <property type="evidence" value="ECO:0007669"/>
    <property type="project" value="TreeGrafter"/>
</dbReference>
<keyword evidence="12" id="KW-1185">Reference proteome</keyword>
<feature type="chain" id="PRO_5018285433" description="Pre-mRNA-splicing factor 18" evidence="9">
    <location>
        <begin position="21"/>
        <end position="350"/>
    </location>
</feature>
<evidence type="ECO:0000256" key="6">
    <source>
        <dbReference type="ARBA" id="ARBA00023187"/>
    </source>
</evidence>
<dbReference type="Gene3D" id="1.20.940.10">
    <property type="entry name" value="Functional domain of the splicing factor Prp18"/>
    <property type="match status" value="1"/>
</dbReference>
<evidence type="ECO:0000256" key="9">
    <source>
        <dbReference type="SAM" id="SignalP"/>
    </source>
</evidence>
<evidence type="ECO:0000313" key="12">
    <source>
        <dbReference type="Proteomes" id="UP000274131"/>
    </source>
</evidence>
<proteinExistence type="inferred from homology"/>
<accession>A0A3P6IRG4</accession>
<dbReference type="GO" id="GO:0005682">
    <property type="term" value="C:U5 snRNP"/>
    <property type="evidence" value="ECO:0007669"/>
    <property type="project" value="TreeGrafter"/>
</dbReference>